<protein>
    <submittedName>
        <fullName evidence="2">Uncharacterized protein</fullName>
    </submittedName>
</protein>
<name>A0ABU6YUE7_9FABA</name>
<sequence length="95" mass="9984">MARGDKVRQRGADGDHLPLGDEAAPPGVANDSLHCVVRISTGSVGRFTWLAHKTSSGNPRHTLLPSSVGGRQPSRYRVSPTTLVSAPMATLLEGV</sequence>
<reference evidence="2 3" key="1">
    <citation type="journal article" date="2023" name="Plants (Basel)">
        <title>Bridging the Gap: Combining Genomics and Transcriptomics Approaches to Understand Stylosanthes scabra, an Orphan Legume from the Brazilian Caatinga.</title>
        <authorList>
            <person name="Ferreira-Neto J.R.C."/>
            <person name="da Silva M.D."/>
            <person name="Binneck E."/>
            <person name="de Melo N.F."/>
            <person name="da Silva R.H."/>
            <person name="de Melo A.L.T.M."/>
            <person name="Pandolfi V."/>
            <person name="Bustamante F.O."/>
            <person name="Brasileiro-Vidal A.C."/>
            <person name="Benko-Iseppon A.M."/>
        </authorList>
    </citation>
    <scope>NUCLEOTIDE SEQUENCE [LARGE SCALE GENOMIC DNA]</scope>
    <source>
        <tissue evidence="2">Leaves</tissue>
    </source>
</reference>
<gene>
    <name evidence="2" type="ORF">PIB30_093393</name>
</gene>
<feature type="compositionally biased region" description="Basic and acidic residues" evidence="1">
    <location>
        <begin position="1"/>
        <end position="19"/>
    </location>
</feature>
<comment type="caution">
    <text evidence="2">The sequence shown here is derived from an EMBL/GenBank/DDBJ whole genome shotgun (WGS) entry which is preliminary data.</text>
</comment>
<organism evidence="2 3">
    <name type="scientific">Stylosanthes scabra</name>
    <dbReference type="NCBI Taxonomy" id="79078"/>
    <lineage>
        <taxon>Eukaryota</taxon>
        <taxon>Viridiplantae</taxon>
        <taxon>Streptophyta</taxon>
        <taxon>Embryophyta</taxon>
        <taxon>Tracheophyta</taxon>
        <taxon>Spermatophyta</taxon>
        <taxon>Magnoliopsida</taxon>
        <taxon>eudicotyledons</taxon>
        <taxon>Gunneridae</taxon>
        <taxon>Pentapetalae</taxon>
        <taxon>rosids</taxon>
        <taxon>fabids</taxon>
        <taxon>Fabales</taxon>
        <taxon>Fabaceae</taxon>
        <taxon>Papilionoideae</taxon>
        <taxon>50 kb inversion clade</taxon>
        <taxon>dalbergioids sensu lato</taxon>
        <taxon>Dalbergieae</taxon>
        <taxon>Pterocarpus clade</taxon>
        <taxon>Stylosanthes</taxon>
    </lineage>
</organism>
<feature type="region of interest" description="Disordered" evidence="1">
    <location>
        <begin position="54"/>
        <end position="77"/>
    </location>
</feature>
<proteinExistence type="predicted"/>
<evidence type="ECO:0000313" key="3">
    <source>
        <dbReference type="Proteomes" id="UP001341840"/>
    </source>
</evidence>
<keyword evidence="3" id="KW-1185">Reference proteome</keyword>
<feature type="region of interest" description="Disordered" evidence="1">
    <location>
        <begin position="1"/>
        <end position="30"/>
    </location>
</feature>
<evidence type="ECO:0000256" key="1">
    <source>
        <dbReference type="SAM" id="MobiDB-lite"/>
    </source>
</evidence>
<accession>A0ABU6YUE7</accession>
<dbReference type="Proteomes" id="UP001341840">
    <property type="component" value="Unassembled WGS sequence"/>
</dbReference>
<evidence type="ECO:0000313" key="2">
    <source>
        <dbReference type="EMBL" id="MED6213441.1"/>
    </source>
</evidence>
<dbReference type="EMBL" id="JASCZI010243645">
    <property type="protein sequence ID" value="MED6213441.1"/>
    <property type="molecule type" value="Genomic_DNA"/>
</dbReference>